<dbReference type="InterPro" id="IPR007055">
    <property type="entry name" value="BON_dom"/>
</dbReference>
<reference evidence="3" key="1">
    <citation type="journal article" date="2014" name="Int. J. Syst. Evol. Microbiol.">
        <title>Complete genome sequence of Corynebacterium casei LMG S-19264T (=DSM 44701T), isolated from a smear-ripened cheese.</title>
        <authorList>
            <consortium name="US DOE Joint Genome Institute (JGI-PGF)"/>
            <person name="Walter F."/>
            <person name="Albersmeier A."/>
            <person name="Kalinowski J."/>
            <person name="Ruckert C."/>
        </authorList>
    </citation>
    <scope>NUCLEOTIDE SEQUENCE</scope>
    <source>
        <strain evidence="3">KCTC 12344</strain>
    </source>
</reference>
<evidence type="ECO:0000313" key="5">
    <source>
        <dbReference type="Proteomes" id="UP000294359"/>
    </source>
</evidence>
<dbReference type="Proteomes" id="UP000619512">
    <property type="component" value="Unassembled WGS sequence"/>
</dbReference>
<keyword evidence="1" id="KW-0732">Signal</keyword>
<organism evidence="3 6">
    <name type="scientific">Pseudoduganella plicata</name>
    <dbReference type="NCBI Taxonomy" id="321984"/>
    <lineage>
        <taxon>Bacteria</taxon>
        <taxon>Pseudomonadati</taxon>
        <taxon>Pseudomonadota</taxon>
        <taxon>Betaproteobacteria</taxon>
        <taxon>Burkholderiales</taxon>
        <taxon>Oxalobacteraceae</taxon>
        <taxon>Telluria group</taxon>
        <taxon>Pseudoduganella</taxon>
    </lineage>
</organism>
<proteinExistence type="predicted"/>
<dbReference type="Gene3D" id="3.30.1340.30">
    <property type="match status" value="1"/>
</dbReference>
<feature type="chain" id="PRO_5044609902" evidence="1">
    <location>
        <begin position="24"/>
        <end position="118"/>
    </location>
</feature>
<evidence type="ECO:0000313" key="6">
    <source>
        <dbReference type="Proteomes" id="UP000619512"/>
    </source>
</evidence>
<dbReference type="OrthoDB" id="8758288at2"/>
<dbReference type="PANTHER" id="PTHR34606:SF16">
    <property type="entry name" value="BON DOMAIN-CONTAINING PROTEIN"/>
    <property type="match status" value="1"/>
</dbReference>
<gene>
    <name evidence="4" type="ORF">E1742_24680</name>
    <name evidence="3" type="ORF">GCM10007388_19350</name>
</gene>
<dbReference type="PROSITE" id="PS50914">
    <property type="entry name" value="BON"/>
    <property type="match status" value="1"/>
</dbReference>
<dbReference type="PROSITE" id="PS51257">
    <property type="entry name" value="PROKAR_LIPOPROTEIN"/>
    <property type="match status" value="1"/>
</dbReference>
<dbReference type="PANTHER" id="PTHR34606">
    <property type="entry name" value="BON DOMAIN-CONTAINING PROTEIN"/>
    <property type="match status" value="1"/>
</dbReference>
<accession>A0A4V1AUF5</accession>
<dbReference type="EMBL" id="BMWW01000003">
    <property type="protein sequence ID" value="GGY86281.1"/>
    <property type="molecule type" value="Genomic_DNA"/>
</dbReference>
<feature type="domain" description="BON" evidence="2">
    <location>
        <begin position="46"/>
        <end position="114"/>
    </location>
</feature>
<reference evidence="3" key="3">
    <citation type="submission" date="2022-12" db="EMBL/GenBank/DDBJ databases">
        <authorList>
            <person name="Sun Q."/>
            <person name="Kim S."/>
        </authorList>
    </citation>
    <scope>NUCLEOTIDE SEQUENCE</scope>
    <source>
        <strain evidence="3">KCTC 12344</strain>
    </source>
</reference>
<feature type="signal peptide" evidence="1">
    <location>
        <begin position="1"/>
        <end position="23"/>
    </location>
</feature>
<sequence length="118" mass="11849">MKNLTSLPTILSGLVLASLVACASTDVSPTSPGSVPAVPGSTAAVSDTALTNSVLAGLAQQKGINPAEIAVESYDGEVRLSGFAASQQEIDTAVAAARSVAGVKVVRNDMKLKEPAQQ</sequence>
<dbReference type="InterPro" id="IPR051686">
    <property type="entry name" value="Lipoprotein_DolP"/>
</dbReference>
<reference evidence="4 5" key="2">
    <citation type="submission" date="2019-03" db="EMBL/GenBank/DDBJ databases">
        <title>Draft Genome Sequences of Six Type Strains of the Genus Massilia.</title>
        <authorList>
            <person name="Miess H."/>
            <person name="Frediansyhah A."/>
            <person name="Gross H."/>
        </authorList>
    </citation>
    <scope>NUCLEOTIDE SEQUENCE [LARGE SCALE GENOMIC DNA]</scope>
    <source>
        <strain evidence="4 5">DSM 17505</strain>
    </source>
</reference>
<dbReference type="RefSeq" id="WP_134387682.1">
    <property type="nucleotide sequence ID" value="NZ_BMWW01000003.1"/>
</dbReference>
<dbReference type="Proteomes" id="UP000294359">
    <property type="component" value="Chromosome"/>
</dbReference>
<dbReference type="Pfam" id="PF04972">
    <property type="entry name" value="BON"/>
    <property type="match status" value="1"/>
</dbReference>
<evidence type="ECO:0000259" key="2">
    <source>
        <dbReference type="PROSITE" id="PS50914"/>
    </source>
</evidence>
<evidence type="ECO:0000313" key="4">
    <source>
        <dbReference type="EMBL" id="QBQ38988.1"/>
    </source>
</evidence>
<name>A0A4V1AUF5_9BURK</name>
<dbReference type="EMBL" id="CP038026">
    <property type="protein sequence ID" value="QBQ38988.1"/>
    <property type="molecule type" value="Genomic_DNA"/>
</dbReference>
<dbReference type="SMART" id="SM00749">
    <property type="entry name" value="BON"/>
    <property type="match status" value="1"/>
</dbReference>
<protein>
    <submittedName>
        <fullName evidence="4">BON domain-containing protein</fullName>
    </submittedName>
</protein>
<evidence type="ECO:0000256" key="1">
    <source>
        <dbReference type="SAM" id="SignalP"/>
    </source>
</evidence>
<keyword evidence="5" id="KW-1185">Reference proteome</keyword>
<dbReference type="AlphaFoldDB" id="A0A4V1AUF5"/>
<evidence type="ECO:0000313" key="3">
    <source>
        <dbReference type="EMBL" id="GGY86281.1"/>
    </source>
</evidence>
<dbReference type="InterPro" id="IPR014004">
    <property type="entry name" value="Transpt-assoc_nodulatn_dom_bac"/>
</dbReference>